<organism evidence="1 2">
    <name type="scientific">Pyricularia grisea</name>
    <name type="common">Crabgrass-specific blast fungus</name>
    <name type="synonym">Magnaporthe grisea</name>
    <dbReference type="NCBI Taxonomy" id="148305"/>
    <lineage>
        <taxon>Eukaryota</taxon>
        <taxon>Fungi</taxon>
        <taxon>Dikarya</taxon>
        <taxon>Ascomycota</taxon>
        <taxon>Pezizomycotina</taxon>
        <taxon>Sordariomycetes</taxon>
        <taxon>Sordariomycetidae</taxon>
        <taxon>Magnaporthales</taxon>
        <taxon>Pyriculariaceae</taxon>
        <taxon>Pyricularia</taxon>
    </lineage>
</organism>
<reference evidence="2" key="2">
    <citation type="submission" date="2019-10" db="EMBL/GenBank/DDBJ databases">
        <authorList>
            <consortium name="NCBI Genome Project"/>
        </authorList>
    </citation>
    <scope>NUCLEOTIDE SEQUENCE</scope>
    <source>
        <strain evidence="2">NI907</strain>
    </source>
</reference>
<proteinExistence type="predicted"/>
<name>A0A6P8AZA7_PYRGI</name>
<dbReference type="RefSeq" id="XP_030980248.1">
    <property type="nucleotide sequence ID" value="XM_031131042.1"/>
</dbReference>
<protein>
    <submittedName>
        <fullName evidence="2">Uncharacterized protein</fullName>
    </submittedName>
</protein>
<reference evidence="2" key="3">
    <citation type="submission" date="2025-08" db="UniProtKB">
        <authorList>
            <consortium name="RefSeq"/>
        </authorList>
    </citation>
    <scope>IDENTIFICATION</scope>
    <source>
        <strain evidence="2">NI907</strain>
    </source>
</reference>
<dbReference type="AlphaFoldDB" id="A0A6P8AZA7"/>
<dbReference type="Proteomes" id="UP000515153">
    <property type="component" value="Chromosome VII"/>
</dbReference>
<keyword evidence="1" id="KW-1185">Reference proteome</keyword>
<dbReference type="GeneID" id="41965947"/>
<dbReference type="KEGG" id="pgri:PgNI_11068"/>
<reference evidence="1 2" key="1">
    <citation type="journal article" date="2019" name="Mol. Biol. Evol.">
        <title>Blast fungal genomes show frequent chromosomal changes, gene gains and losses, and effector gene turnover.</title>
        <authorList>
            <person name="Gomez Luciano L.B."/>
            <person name="Jason Tsai I."/>
            <person name="Chuma I."/>
            <person name="Tosa Y."/>
            <person name="Chen Y.H."/>
            <person name="Li J.Y."/>
            <person name="Li M.Y."/>
            <person name="Jade Lu M.Y."/>
            <person name="Nakayashiki H."/>
            <person name="Li W.H."/>
        </authorList>
    </citation>
    <scope>NUCLEOTIDE SEQUENCE [LARGE SCALE GENOMIC DNA]</scope>
    <source>
        <strain evidence="1 2">NI907</strain>
    </source>
</reference>
<accession>A0A6P8AZA7</accession>
<sequence length="103" mass="12035">MENALGERFFLEHDTARLYTSSINAGNTRRHYATVPTASSDGKSFEQGYMVFENITPVQPWLGRLCLAVPLWWRMFKNRYIDDKASRGLITGRLMYIYNFRGF</sequence>
<evidence type="ECO:0000313" key="2">
    <source>
        <dbReference type="RefSeq" id="XP_030980248.1"/>
    </source>
</evidence>
<gene>
    <name evidence="2" type="ORF">PgNI_11068</name>
</gene>
<evidence type="ECO:0000313" key="1">
    <source>
        <dbReference type="Proteomes" id="UP000515153"/>
    </source>
</evidence>